<organism evidence="2 3">
    <name type="scientific">Thalassiosira oceanica</name>
    <name type="common">Marine diatom</name>
    <dbReference type="NCBI Taxonomy" id="159749"/>
    <lineage>
        <taxon>Eukaryota</taxon>
        <taxon>Sar</taxon>
        <taxon>Stramenopiles</taxon>
        <taxon>Ochrophyta</taxon>
        <taxon>Bacillariophyta</taxon>
        <taxon>Coscinodiscophyceae</taxon>
        <taxon>Thalassiosirophycidae</taxon>
        <taxon>Thalassiosirales</taxon>
        <taxon>Thalassiosiraceae</taxon>
        <taxon>Thalassiosira</taxon>
    </lineage>
</organism>
<feature type="region of interest" description="Disordered" evidence="1">
    <location>
        <begin position="38"/>
        <end position="123"/>
    </location>
</feature>
<keyword evidence="3" id="KW-1185">Reference proteome</keyword>
<comment type="caution">
    <text evidence="2">The sequence shown here is derived from an EMBL/GenBank/DDBJ whole genome shotgun (WGS) entry which is preliminary data.</text>
</comment>
<dbReference type="EMBL" id="AGNL01040608">
    <property type="protein sequence ID" value="EJK51999.1"/>
    <property type="molecule type" value="Genomic_DNA"/>
</dbReference>
<protein>
    <submittedName>
        <fullName evidence="2">Uncharacterized protein</fullName>
    </submittedName>
</protein>
<evidence type="ECO:0000313" key="2">
    <source>
        <dbReference type="EMBL" id="EJK51999.1"/>
    </source>
</evidence>
<sequence length="123" mass="13312">MGPRKPVEGGNRAIDEKLSELVGSASGSDLEIYRHSQMQTQTQPNIHGRACPSLSLTDRRRVGAPSSTPFRPVMDSLTGIERPCEPSPTSYGTSAKAGATRPAPGGLWEPHNAYRSRNLTRIQ</sequence>
<proteinExistence type="predicted"/>
<dbReference type="Proteomes" id="UP000266841">
    <property type="component" value="Unassembled WGS sequence"/>
</dbReference>
<name>K0RI88_THAOC</name>
<feature type="non-terminal residue" evidence="2">
    <location>
        <position position="123"/>
    </location>
</feature>
<accession>K0RI88</accession>
<dbReference type="AlphaFoldDB" id="K0RI88"/>
<evidence type="ECO:0000256" key="1">
    <source>
        <dbReference type="SAM" id="MobiDB-lite"/>
    </source>
</evidence>
<reference evidence="2 3" key="1">
    <citation type="journal article" date="2012" name="Genome Biol.">
        <title>Genome and low-iron response of an oceanic diatom adapted to chronic iron limitation.</title>
        <authorList>
            <person name="Lommer M."/>
            <person name="Specht M."/>
            <person name="Roy A.S."/>
            <person name="Kraemer L."/>
            <person name="Andreson R."/>
            <person name="Gutowska M.A."/>
            <person name="Wolf J."/>
            <person name="Bergner S.V."/>
            <person name="Schilhabel M.B."/>
            <person name="Klostermeier U.C."/>
            <person name="Beiko R.G."/>
            <person name="Rosenstiel P."/>
            <person name="Hippler M."/>
            <person name="Laroche J."/>
        </authorList>
    </citation>
    <scope>NUCLEOTIDE SEQUENCE [LARGE SCALE GENOMIC DNA]</scope>
    <source>
        <strain evidence="2 3">CCMP1005</strain>
    </source>
</reference>
<evidence type="ECO:0000313" key="3">
    <source>
        <dbReference type="Proteomes" id="UP000266841"/>
    </source>
</evidence>
<gene>
    <name evidence="2" type="ORF">THAOC_28774</name>
</gene>